<comment type="caution">
    <text evidence="2">The sequence shown here is derived from an EMBL/GenBank/DDBJ whole genome shotgun (WGS) entry which is preliminary data.</text>
</comment>
<keyword evidence="1" id="KW-1133">Transmembrane helix</keyword>
<name>A0A5M3PR81_9GAMM</name>
<protein>
    <recommendedName>
        <fullName evidence="4">Protein kinase domain-containing protein</fullName>
    </recommendedName>
</protein>
<feature type="transmembrane region" description="Helical" evidence="1">
    <location>
        <begin position="232"/>
        <end position="251"/>
    </location>
</feature>
<dbReference type="RefSeq" id="WP_069185231.1">
    <property type="nucleotide sequence ID" value="NZ_BGZH01000003.1"/>
</dbReference>
<accession>A0A5M3PR81</accession>
<dbReference type="Proteomes" id="UP000340077">
    <property type="component" value="Unassembled WGS sequence"/>
</dbReference>
<evidence type="ECO:0000313" key="2">
    <source>
        <dbReference type="EMBL" id="GBO85443.1"/>
    </source>
</evidence>
<dbReference type="SUPFAM" id="SSF56112">
    <property type="entry name" value="Protein kinase-like (PK-like)"/>
    <property type="match status" value="1"/>
</dbReference>
<dbReference type="AlphaFoldDB" id="A0A5M3PR81"/>
<organism evidence="2 3">
    <name type="scientific">Marinobacter salsuginis</name>
    <dbReference type="NCBI Taxonomy" id="418719"/>
    <lineage>
        <taxon>Bacteria</taxon>
        <taxon>Pseudomonadati</taxon>
        <taxon>Pseudomonadota</taxon>
        <taxon>Gammaproteobacteria</taxon>
        <taxon>Pseudomonadales</taxon>
        <taxon>Marinobacteraceae</taxon>
        <taxon>Marinobacter</taxon>
    </lineage>
</organism>
<evidence type="ECO:0000256" key="1">
    <source>
        <dbReference type="SAM" id="Phobius"/>
    </source>
</evidence>
<proteinExistence type="predicted"/>
<reference evidence="2 3" key="1">
    <citation type="journal article" date="2019" name="J. Gen. Appl. Microbiol.">
        <title>Aerobic degradation of cis-dichloroethene by the marine bacterium Marinobacter salsuginis strain 5N-3.</title>
        <authorList>
            <person name="Inoue Y."/>
            <person name="Fukunaga Y."/>
            <person name="Katsumata H."/>
            <person name="Ohji S."/>
            <person name="Hosoyama A."/>
            <person name="Mori K."/>
            <person name="Ando K."/>
        </authorList>
    </citation>
    <scope>NUCLEOTIDE SEQUENCE [LARGE SCALE GENOMIC DNA]</scope>
    <source>
        <strain evidence="2 3">5N-3</strain>
    </source>
</reference>
<evidence type="ECO:0008006" key="4">
    <source>
        <dbReference type="Google" id="ProtNLM"/>
    </source>
</evidence>
<dbReference type="InterPro" id="IPR011009">
    <property type="entry name" value="Kinase-like_dom_sf"/>
</dbReference>
<sequence length="252" mass="28131">MNGQVNCPSMGSGLEPIKVNDAANQKWYKPIISVDSDASGNKHVYKAFRFSHGLLGNYFRFLVAHELRMLKKVEHLDFTPDQVSRRSDASPTIHYRLIEGKSIKDVAASNGVPANFFSKLFSDVKTLHQHGVVHMDLGNSGNILVSAQGAPAIIDFGSAIPLSWLPSSVQSWACRKDILGVLKLWHRFDKESMPLFLLHYYQSNYRKNIYTPKRFLKAARRWVTGDTGSADLSGVTTVISVFFGLLVLVSFT</sequence>
<dbReference type="Gene3D" id="1.10.510.10">
    <property type="entry name" value="Transferase(Phosphotransferase) domain 1"/>
    <property type="match status" value="1"/>
</dbReference>
<evidence type="ECO:0000313" key="3">
    <source>
        <dbReference type="Proteomes" id="UP000340077"/>
    </source>
</evidence>
<keyword evidence="1" id="KW-0812">Transmembrane</keyword>
<dbReference type="EMBL" id="BGZH01000003">
    <property type="protein sequence ID" value="GBO85443.1"/>
    <property type="molecule type" value="Genomic_DNA"/>
</dbReference>
<keyword evidence="1" id="KW-0472">Membrane</keyword>
<keyword evidence="3" id="KW-1185">Reference proteome</keyword>
<gene>
    <name evidence="2" type="ORF">MS5N3_28940</name>
</gene>